<proteinExistence type="predicted"/>
<keyword evidence="2" id="KW-1185">Reference proteome</keyword>
<accession>A0AA35TAH8</accession>
<organism evidence="1 2">
    <name type="scientific">Geodia barretti</name>
    <name type="common">Barrett's horny sponge</name>
    <dbReference type="NCBI Taxonomy" id="519541"/>
    <lineage>
        <taxon>Eukaryota</taxon>
        <taxon>Metazoa</taxon>
        <taxon>Porifera</taxon>
        <taxon>Demospongiae</taxon>
        <taxon>Heteroscleromorpha</taxon>
        <taxon>Tetractinellida</taxon>
        <taxon>Astrophorina</taxon>
        <taxon>Geodiidae</taxon>
        <taxon>Geodia</taxon>
    </lineage>
</organism>
<comment type="caution">
    <text evidence="1">The sequence shown here is derived from an EMBL/GenBank/DDBJ whole genome shotgun (WGS) entry which is preliminary data.</text>
</comment>
<sequence>ADRAAYRENAYRRRAAAKACYDANPRLKCAASKAAYKTNPDKMKALFRDYHASHRSARLRYFRKYHTHTKPKRVTRARYSLAQPNQLTIEQCYRSVNANLLADGKVLLKLKEEFKSLHAGVADTLSKAELEKTVGRLAVKRLVCKALQIRRKHAGFLLASIKLIKSITLKEHIDFGKGCHTSVTEPYFYEAAYLHVRESPIPVNEKGEGIVAKEVPMEAGSKNEEDGKVSDKGPAQSKMWECSKQCKPLSEFEVNAIVCFRTAFEQPVEKVRQALAECDMGCPYGHYTKLVGSLPVDLRGHPIVCYSGDYCTSTLRILRAASTHFPVLRRFLAHVTSALSAHRIVYDIDNALKNGNHQRLLQITQVESLLSCNVEQNYQKLTPVDS</sequence>
<dbReference type="AlphaFoldDB" id="A0AA35TAH8"/>
<dbReference type="EMBL" id="CASHTH010003362">
    <property type="protein sequence ID" value="CAI8043861.1"/>
    <property type="molecule type" value="Genomic_DNA"/>
</dbReference>
<dbReference type="Proteomes" id="UP001174909">
    <property type="component" value="Unassembled WGS sequence"/>
</dbReference>
<reference evidence="1" key="1">
    <citation type="submission" date="2023-03" db="EMBL/GenBank/DDBJ databases">
        <authorList>
            <person name="Steffen K."/>
            <person name="Cardenas P."/>
        </authorList>
    </citation>
    <scope>NUCLEOTIDE SEQUENCE</scope>
</reference>
<feature type="non-terminal residue" evidence="1">
    <location>
        <position position="386"/>
    </location>
</feature>
<evidence type="ECO:0000313" key="2">
    <source>
        <dbReference type="Proteomes" id="UP001174909"/>
    </source>
</evidence>
<protein>
    <submittedName>
        <fullName evidence="1">Uncharacterized protein</fullName>
    </submittedName>
</protein>
<feature type="non-terminal residue" evidence="1">
    <location>
        <position position="1"/>
    </location>
</feature>
<evidence type="ECO:0000313" key="1">
    <source>
        <dbReference type="EMBL" id="CAI8043861.1"/>
    </source>
</evidence>
<gene>
    <name evidence="1" type="ORF">GBAR_LOCUS24346</name>
</gene>
<name>A0AA35TAH8_GEOBA</name>